<comment type="caution">
    <text evidence="1">The sequence shown here is derived from an EMBL/GenBank/DDBJ whole genome shotgun (WGS) entry which is preliminary data.</text>
</comment>
<dbReference type="Proteomes" id="UP000034852">
    <property type="component" value="Unassembled WGS sequence"/>
</dbReference>
<protein>
    <submittedName>
        <fullName evidence="1">Uncharacterized protein</fullName>
    </submittedName>
</protein>
<evidence type="ECO:0000313" key="2">
    <source>
        <dbReference type="Proteomes" id="UP000034852"/>
    </source>
</evidence>
<gene>
    <name evidence="1" type="ORF">US52_C0016G0007</name>
</gene>
<name>A0A0G0HB57_9BACT</name>
<accession>A0A0G0HB57</accession>
<dbReference type="AlphaFoldDB" id="A0A0G0HB57"/>
<organism evidence="1 2">
    <name type="scientific">candidate division WS6 bacterium GW2011_GWA2_37_6</name>
    <dbReference type="NCBI Taxonomy" id="1619087"/>
    <lineage>
        <taxon>Bacteria</taxon>
        <taxon>Candidatus Dojkabacteria</taxon>
    </lineage>
</organism>
<dbReference type="EMBL" id="LBTH01000016">
    <property type="protein sequence ID" value="KKQ35755.1"/>
    <property type="molecule type" value="Genomic_DNA"/>
</dbReference>
<sequence length="44" mass="5555">MLTKNIQCAQKYYLAWGYKRVKYRSLFIIRHKLLDKQKHNMYYV</sequence>
<evidence type="ECO:0000313" key="1">
    <source>
        <dbReference type="EMBL" id="KKQ35755.1"/>
    </source>
</evidence>
<reference evidence="1 2" key="1">
    <citation type="journal article" date="2015" name="Nature">
        <title>rRNA introns, odd ribosomes, and small enigmatic genomes across a large radiation of phyla.</title>
        <authorList>
            <person name="Brown C.T."/>
            <person name="Hug L.A."/>
            <person name="Thomas B.C."/>
            <person name="Sharon I."/>
            <person name="Castelle C.J."/>
            <person name="Singh A."/>
            <person name="Wilkins M.J."/>
            <person name="Williams K.H."/>
            <person name="Banfield J.F."/>
        </authorList>
    </citation>
    <scope>NUCLEOTIDE SEQUENCE [LARGE SCALE GENOMIC DNA]</scope>
</reference>
<proteinExistence type="predicted"/>